<keyword evidence="7" id="KW-1185">Reference proteome</keyword>
<dbReference type="SUPFAM" id="SSF51556">
    <property type="entry name" value="Metallo-dependent hydrolases"/>
    <property type="match status" value="1"/>
</dbReference>
<feature type="binding site" evidence="5">
    <location>
        <position position="166"/>
    </location>
    <ligand>
        <name>a divalent metal cation</name>
        <dbReference type="ChEBI" id="CHEBI:60240"/>
        <label>2</label>
    </ligand>
</feature>
<feature type="binding site" evidence="5">
    <location>
        <position position="103"/>
    </location>
    <ligand>
        <name>a divalent metal cation</name>
        <dbReference type="ChEBI" id="CHEBI:60240"/>
        <label>1</label>
    </ligand>
</feature>
<keyword evidence="3" id="KW-0378">Hydrolase</keyword>
<protein>
    <submittedName>
        <fullName evidence="6">Uncharacterized protein</fullName>
    </submittedName>
</protein>
<dbReference type="PANTHER" id="PTHR46317:SF3">
    <property type="entry name" value="DEOXYRIBONUCLEASE TATDN3-RELATED"/>
    <property type="match status" value="1"/>
</dbReference>
<evidence type="ECO:0000256" key="1">
    <source>
        <dbReference type="ARBA" id="ARBA00009275"/>
    </source>
</evidence>
<dbReference type="Ensembl" id="ENSLLET00000014021.1">
    <property type="protein sequence ID" value="ENSLLEP00000013495.1"/>
    <property type="gene ID" value="ENSLLEG00000008543.1"/>
</dbReference>
<dbReference type="Proteomes" id="UP000694569">
    <property type="component" value="Unplaced"/>
</dbReference>
<sequence>MAVGFVDCHCHITAQEFSQDIEEIIEKSQKDGLQALVCVTEFSEEFERLIHLSERFPDFLMPCLGIHPIQRDAQGLRSVTVQDLEPVLTMFDEYKDQMVAVGEIGLDFTPWLAPTQEQREEQLKVFQMQLDIAKRLDLPVNVHSRSAGKQTVAVLKEQGVRKALLHNFAGRPSVAMEGVHAGYFFSFPPAVIKNDQRSKLIKQIPLENICLETDSPALGPKKQERNVPSNICIPCDYIASVKGLRPDQVREVTTSNALRLFPKVYHKLKR</sequence>
<dbReference type="PIRSF" id="PIRSF005902">
    <property type="entry name" value="DNase_TatD"/>
    <property type="match status" value="1"/>
</dbReference>
<evidence type="ECO:0000256" key="2">
    <source>
        <dbReference type="ARBA" id="ARBA00022723"/>
    </source>
</evidence>
<proteinExistence type="inferred from homology"/>
<evidence type="ECO:0000256" key="4">
    <source>
        <dbReference type="ARBA" id="ARBA00093287"/>
    </source>
</evidence>
<evidence type="ECO:0000313" key="7">
    <source>
        <dbReference type="Proteomes" id="UP000694569"/>
    </source>
</evidence>
<comment type="similarity">
    <text evidence="1">Belongs to the metallo-dependent hydrolases superfamily. TatD-type hydrolase family.</text>
</comment>
<organism evidence="6 7">
    <name type="scientific">Leptobrachium leishanense</name>
    <name type="common">Leishan spiny toad</name>
    <dbReference type="NCBI Taxonomy" id="445787"/>
    <lineage>
        <taxon>Eukaryota</taxon>
        <taxon>Metazoa</taxon>
        <taxon>Chordata</taxon>
        <taxon>Craniata</taxon>
        <taxon>Vertebrata</taxon>
        <taxon>Euteleostomi</taxon>
        <taxon>Amphibia</taxon>
        <taxon>Batrachia</taxon>
        <taxon>Anura</taxon>
        <taxon>Pelobatoidea</taxon>
        <taxon>Megophryidae</taxon>
        <taxon>Leptobrachium</taxon>
    </lineage>
</organism>
<feature type="binding site" evidence="5">
    <location>
        <position position="9"/>
    </location>
    <ligand>
        <name>a divalent metal cation</name>
        <dbReference type="ChEBI" id="CHEBI:60240"/>
        <label>1</label>
    </ligand>
</feature>
<evidence type="ECO:0000256" key="3">
    <source>
        <dbReference type="ARBA" id="ARBA00022801"/>
    </source>
</evidence>
<feature type="binding site" evidence="5">
    <location>
        <position position="214"/>
    </location>
    <ligand>
        <name>a divalent metal cation</name>
        <dbReference type="ChEBI" id="CHEBI:60240"/>
        <label>1</label>
    </ligand>
</feature>
<dbReference type="GeneTree" id="ENSGT00720000108846"/>
<feature type="binding site" evidence="5">
    <location>
        <position position="11"/>
    </location>
    <ligand>
        <name>a divalent metal cation</name>
        <dbReference type="ChEBI" id="CHEBI:60240"/>
        <label>1</label>
    </ligand>
</feature>
<dbReference type="GO" id="GO:0016788">
    <property type="term" value="F:hydrolase activity, acting on ester bonds"/>
    <property type="evidence" value="ECO:0007669"/>
    <property type="project" value="InterPro"/>
</dbReference>
<name>A0A8C5PC62_9ANUR</name>
<dbReference type="AlphaFoldDB" id="A0A8C5PC62"/>
<accession>A0A8C5PC62</accession>
<feature type="binding site" evidence="5">
    <location>
        <position position="143"/>
    </location>
    <ligand>
        <name>a divalent metal cation</name>
        <dbReference type="ChEBI" id="CHEBI:60240"/>
        <label>2</label>
    </ligand>
</feature>
<dbReference type="InterPro" id="IPR001130">
    <property type="entry name" value="TatD-like"/>
</dbReference>
<keyword evidence="2 5" id="KW-0479">Metal-binding</keyword>
<reference evidence="6" key="2">
    <citation type="submission" date="2025-09" db="UniProtKB">
        <authorList>
            <consortium name="Ensembl"/>
        </authorList>
    </citation>
    <scope>IDENTIFICATION</scope>
</reference>
<dbReference type="PANTHER" id="PTHR46317">
    <property type="entry name" value="HYDROLASE OF PHP SUPERFAMILY-RELATED PROTEIN"/>
    <property type="match status" value="1"/>
</dbReference>
<dbReference type="CDD" id="cd01310">
    <property type="entry name" value="TatD_DNAse"/>
    <property type="match status" value="1"/>
</dbReference>
<comment type="function">
    <text evidence="4">Exhibits 3'-exonuclease activities and apurinic/apyrimidinic (AP) endonuclease (in vitro). Show preferential AP endonuclease activity on double-stranded DNA substrates and 3'- exonuclease activity on single-stranded DNA.</text>
</comment>
<evidence type="ECO:0000313" key="6">
    <source>
        <dbReference type="Ensembl" id="ENSLLEP00000013495.1"/>
    </source>
</evidence>
<dbReference type="Gene3D" id="3.20.20.140">
    <property type="entry name" value="Metal-dependent hydrolases"/>
    <property type="match status" value="1"/>
</dbReference>
<dbReference type="OrthoDB" id="413993at2759"/>
<dbReference type="GO" id="GO:0046872">
    <property type="term" value="F:metal ion binding"/>
    <property type="evidence" value="ECO:0007669"/>
    <property type="project" value="UniProtKB-KW"/>
</dbReference>
<evidence type="ECO:0000256" key="5">
    <source>
        <dbReference type="PIRSR" id="PIRSR005902-1"/>
    </source>
</evidence>
<reference evidence="6" key="1">
    <citation type="submission" date="2025-08" db="UniProtKB">
        <authorList>
            <consortium name="Ensembl"/>
        </authorList>
    </citation>
    <scope>IDENTIFICATION</scope>
</reference>
<dbReference type="Pfam" id="PF01026">
    <property type="entry name" value="TatD_DNase"/>
    <property type="match status" value="1"/>
</dbReference>
<dbReference type="InterPro" id="IPR032466">
    <property type="entry name" value="Metal_Hydrolase"/>
</dbReference>